<evidence type="ECO:0000256" key="5">
    <source>
        <dbReference type="ARBA" id="ARBA00023235"/>
    </source>
</evidence>
<comment type="similarity">
    <text evidence="2">Belongs to the pseudouridine synthase TruB family.</text>
</comment>
<dbReference type="GO" id="GO:0005634">
    <property type="term" value="C:nucleus"/>
    <property type="evidence" value="ECO:0007669"/>
    <property type="project" value="TreeGrafter"/>
</dbReference>
<dbReference type="PANTHER" id="PTHR13767:SF2">
    <property type="entry name" value="PSEUDOURIDYLATE SYNTHASE TRUB1"/>
    <property type="match status" value="1"/>
</dbReference>
<dbReference type="SUPFAM" id="SSF55120">
    <property type="entry name" value="Pseudouridine synthase"/>
    <property type="match status" value="1"/>
</dbReference>
<organism evidence="7 8">
    <name type="scientific">Furculomyces boomerangus</name>
    <dbReference type="NCBI Taxonomy" id="61424"/>
    <lineage>
        <taxon>Eukaryota</taxon>
        <taxon>Fungi</taxon>
        <taxon>Fungi incertae sedis</taxon>
        <taxon>Zoopagomycota</taxon>
        <taxon>Kickxellomycotina</taxon>
        <taxon>Harpellomycetes</taxon>
        <taxon>Harpellales</taxon>
        <taxon>Harpellaceae</taxon>
        <taxon>Furculomyces</taxon>
    </lineage>
</organism>
<comment type="caution">
    <text evidence="7">The sequence shown here is derived from an EMBL/GenBank/DDBJ whole genome shotgun (WGS) entry which is preliminary data.</text>
</comment>
<sequence length="325" mass="36100">MNSFKIHGVVAINKPAGISSAGVLRFLKQIWYPNSNVENASFDFEKYKNRTLENGLKTQKEKRVKLPWKVGHGGTLDPFASGILVVGLGDSCKSLDRYLFGTKDYTGCVVLGYSSETNDVDGKIDNIVSSEGLTEERIKSVIPNFIGNIKQDPPLYSALKLNGKPLYAYARSGKPIPSHEKSRMVNINKLNLDKFYNTGNGLEAVDNNIREYIKYYKDCSFDSGIKNQSVLPKIGDPARRIFDLENLKTFQMSVECGRGTYIRVLAADISNACGSCGLLYSLSRTRQGPFELDKHALSIYDAHKKNLALDAIKSCTNLHNSYTNS</sequence>
<dbReference type="EMBL" id="MBFT01000025">
    <property type="protein sequence ID" value="PVU99653.1"/>
    <property type="molecule type" value="Genomic_DNA"/>
</dbReference>
<gene>
    <name evidence="7" type="ORF">BB559_000511</name>
</gene>
<dbReference type="EC" id="5.4.99.25" evidence="3"/>
<dbReference type="PANTHER" id="PTHR13767">
    <property type="entry name" value="TRNA-PSEUDOURIDINE SYNTHASE"/>
    <property type="match status" value="1"/>
</dbReference>
<evidence type="ECO:0000256" key="3">
    <source>
        <dbReference type="ARBA" id="ARBA00012787"/>
    </source>
</evidence>
<evidence type="ECO:0000259" key="6">
    <source>
        <dbReference type="Pfam" id="PF01509"/>
    </source>
</evidence>
<dbReference type="STRING" id="61424.A0A2T9Z4Y2"/>
<dbReference type="Proteomes" id="UP000245699">
    <property type="component" value="Unassembled WGS sequence"/>
</dbReference>
<dbReference type="InterPro" id="IPR014780">
    <property type="entry name" value="tRNA_psdUridine_synth_TruB"/>
</dbReference>
<comment type="catalytic activity">
    <reaction evidence="1">
        <text>a uridine in mRNA = a pseudouridine in mRNA</text>
        <dbReference type="Rhea" id="RHEA:56644"/>
        <dbReference type="Rhea" id="RHEA-COMP:14658"/>
        <dbReference type="Rhea" id="RHEA-COMP:14659"/>
        <dbReference type="ChEBI" id="CHEBI:65314"/>
        <dbReference type="ChEBI" id="CHEBI:65315"/>
    </reaction>
</comment>
<dbReference type="GO" id="GO:1990481">
    <property type="term" value="P:mRNA pseudouridine synthesis"/>
    <property type="evidence" value="ECO:0007669"/>
    <property type="project" value="TreeGrafter"/>
</dbReference>
<feature type="domain" description="Pseudouridine synthase II N-terminal" evidence="6">
    <location>
        <begin position="68"/>
        <end position="197"/>
    </location>
</feature>
<dbReference type="GO" id="GO:0160148">
    <property type="term" value="F:tRNA pseudouridine(55) synthase activity"/>
    <property type="evidence" value="ECO:0007669"/>
    <property type="project" value="UniProtKB-EC"/>
</dbReference>
<dbReference type="GO" id="GO:0003723">
    <property type="term" value="F:RNA binding"/>
    <property type="evidence" value="ECO:0007669"/>
    <property type="project" value="InterPro"/>
</dbReference>
<dbReference type="Gene3D" id="3.30.2350.10">
    <property type="entry name" value="Pseudouridine synthase"/>
    <property type="match status" value="1"/>
</dbReference>
<evidence type="ECO:0000256" key="1">
    <source>
        <dbReference type="ARBA" id="ARBA00001166"/>
    </source>
</evidence>
<dbReference type="AlphaFoldDB" id="A0A2T9Z4Y2"/>
<name>A0A2T9Z4Y2_9FUNG</name>
<dbReference type="GO" id="GO:0006400">
    <property type="term" value="P:tRNA modification"/>
    <property type="evidence" value="ECO:0007669"/>
    <property type="project" value="TreeGrafter"/>
</dbReference>
<dbReference type="InterPro" id="IPR002501">
    <property type="entry name" value="PsdUridine_synth_N"/>
</dbReference>
<dbReference type="OrthoDB" id="9995526at2759"/>
<accession>A0A2T9Z4Y2</accession>
<evidence type="ECO:0000313" key="8">
    <source>
        <dbReference type="Proteomes" id="UP000245699"/>
    </source>
</evidence>
<reference evidence="7 8" key="1">
    <citation type="journal article" date="2018" name="MBio">
        <title>Comparative Genomics Reveals the Core Gene Toolbox for the Fungus-Insect Symbiosis.</title>
        <authorList>
            <person name="Wang Y."/>
            <person name="Stata M."/>
            <person name="Wang W."/>
            <person name="Stajich J.E."/>
            <person name="White M.M."/>
            <person name="Moncalvo J.M."/>
        </authorList>
    </citation>
    <scope>NUCLEOTIDE SEQUENCE [LARGE SCALE GENOMIC DNA]</scope>
    <source>
        <strain evidence="7 8">AUS-77-4</strain>
    </source>
</reference>
<proteinExistence type="inferred from homology"/>
<keyword evidence="5" id="KW-0413">Isomerase</keyword>
<dbReference type="HAMAP" id="MF_01080">
    <property type="entry name" value="TruB_bact"/>
    <property type="match status" value="1"/>
</dbReference>
<evidence type="ECO:0000313" key="7">
    <source>
        <dbReference type="EMBL" id="PVU99653.1"/>
    </source>
</evidence>
<evidence type="ECO:0000256" key="2">
    <source>
        <dbReference type="ARBA" id="ARBA00008999"/>
    </source>
</evidence>
<evidence type="ECO:0000256" key="4">
    <source>
        <dbReference type="ARBA" id="ARBA00022694"/>
    </source>
</evidence>
<protein>
    <recommendedName>
        <fullName evidence="3">tRNA pseudouridine(55) synthase</fullName>
        <ecNumber evidence="3">5.4.99.25</ecNumber>
    </recommendedName>
</protein>
<dbReference type="InterPro" id="IPR020103">
    <property type="entry name" value="PsdUridine_synth_cat_dom_sf"/>
</dbReference>
<dbReference type="Pfam" id="PF01509">
    <property type="entry name" value="TruB_N"/>
    <property type="match status" value="1"/>
</dbReference>
<keyword evidence="4" id="KW-0819">tRNA processing</keyword>
<keyword evidence="8" id="KW-1185">Reference proteome</keyword>